<feature type="transmembrane region" description="Helical" evidence="1">
    <location>
        <begin position="244"/>
        <end position="265"/>
    </location>
</feature>
<feature type="transmembrane region" description="Helical" evidence="1">
    <location>
        <begin position="91"/>
        <end position="115"/>
    </location>
</feature>
<keyword evidence="1" id="KW-0472">Membrane</keyword>
<protein>
    <submittedName>
        <fullName evidence="2">APC family permease</fullName>
    </submittedName>
</protein>
<feature type="transmembrane region" description="Helical" evidence="1">
    <location>
        <begin position="399"/>
        <end position="419"/>
    </location>
</feature>
<feature type="transmembrane region" description="Helical" evidence="1">
    <location>
        <begin position="153"/>
        <end position="174"/>
    </location>
</feature>
<organism evidence="2 3">
    <name type="scientific">Trueperella pecoris</name>
    <dbReference type="NCBI Taxonomy" id="2733571"/>
    <lineage>
        <taxon>Bacteria</taxon>
        <taxon>Bacillati</taxon>
        <taxon>Actinomycetota</taxon>
        <taxon>Actinomycetes</taxon>
        <taxon>Actinomycetales</taxon>
        <taxon>Actinomycetaceae</taxon>
        <taxon>Trueperella</taxon>
    </lineage>
</organism>
<evidence type="ECO:0000313" key="2">
    <source>
        <dbReference type="EMBL" id="QOR48537.1"/>
    </source>
</evidence>
<evidence type="ECO:0000256" key="1">
    <source>
        <dbReference type="SAM" id="Phobius"/>
    </source>
</evidence>
<name>A0A7M1R4V5_9ACTO</name>
<dbReference type="PANTHER" id="PTHR47704">
    <property type="entry name" value="POTASSIUM TRANSPORTER KIMA"/>
    <property type="match status" value="1"/>
</dbReference>
<gene>
    <name evidence="2" type="ORF">INS90_04560</name>
</gene>
<keyword evidence="1" id="KW-0812">Transmembrane</keyword>
<feature type="transmembrane region" description="Helical" evidence="1">
    <location>
        <begin position="205"/>
        <end position="223"/>
    </location>
</feature>
<feature type="transmembrane region" description="Helical" evidence="1">
    <location>
        <begin position="127"/>
        <end position="146"/>
    </location>
</feature>
<feature type="transmembrane region" description="Helical" evidence="1">
    <location>
        <begin position="285"/>
        <end position="305"/>
    </location>
</feature>
<evidence type="ECO:0000313" key="3">
    <source>
        <dbReference type="Proteomes" id="UP000594961"/>
    </source>
</evidence>
<sequence>MLNFRAPHSRSEIVEAVTRSTSLSIIALCMVIVPQIVLRSASYSEKSVAMLWALFSAVASLAAAIYIAGLLQRHVPRRSSHQLAGWNIGHWAGLLVSAARILAYALVVILGVELATNSLETQLNISWSWVLDPILILLIAIGVLVIQVHHRPWMTFFAATAALGVIALLGYGLIEEAAGSVDFENIRLARENAYNTERSAGVRNSLVEAALGGAMVGGATTLISERILNDTNYRRVSRLRLTKFMTGALIVIAITLYFSVVLRMPGQRVAVPALSMSYAFFGEKGQLVFVVLFVMLGVGVATAAYGQLPRLLRELALDGLLPRRLAAADAVAPRRAIVAIIALLAAIVTIVLDSARSIATVFVFTVYILVAIVSLAMISRSKTILNDSTEAKERRRATGLAWIFRAYALFALFIAGAVVYAQPMWALAGIVALSVPVVFLVAYSRGQSKLSHQLRLGDMTFGRKLPTRVHGVVIIEKVDSATIQAVTWARAMRLSTLTAICVDIDPRQTRQIRLAWEAALVPVDLTILGEPKGAWRGPVVEYIRARLTESPNDVMNVVIPRVIYSSSWERFFLRHSTPRVISDLRFEPRVMITEAPYRLGEEE</sequence>
<feature type="transmembrane region" description="Helical" evidence="1">
    <location>
        <begin position="21"/>
        <end position="38"/>
    </location>
</feature>
<reference evidence="2 3" key="1">
    <citation type="submission" date="2020-10" db="EMBL/GenBank/DDBJ databases">
        <title>Trueperella pecoris sp. nov. isolated from bovine and porcine specimens.</title>
        <authorList>
            <person name="Schoenecker L."/>
            <person name="Schnydrig P."/>
            <person name="Brodard I."/>
            <person name="Thomann A."/>
            <person name="Hemphill A."/>
            <person name="Rodriguez-Campos S."/>
            <person name="Perreten V."/>
            <person name="Jores J."/>
            <person name="Kittl S."/>
        </authorList>
    </citation>
    <scope>NUCLEOTIDE SEQUENCE [LARGE SCALE GENOMIC DNA]</scope>
    <source>
        <strain evidence="2 3">19OD0592</strain>
    </source>
</reference>
<dbReference type="AlphaFoldDB" id="A0A7M1R4V5"/>
<dbReference type="EMBL" id="CP063212">
    <property type="protein sequence ID" value="QOR48537.1"/>
    <property type="molecule type" value="Genomic_DNA"/>
</dbReference>
<proteinExistence type="predicted"/>
<feature type="transmembrane region" description="Helical" evidence="1">
    <location>
        <begin position="425"/>
        <end position="443"/>
    </location>
</feature>
<dbReference type="PANTHER" id="PTHR47704:SF1">
    <property type="entry name" value="POTASSIUM TRANSPORTER KIMA"/>
    <property type="match status" value="1"/>
</dbReference>
<feature type="transmembrane region" description="Helical" evidence="1">
    <location>
        <begin position="332"/>
        <end position="352"/>
    </location>
</feature>
<dbReference type="InterPro" id="IPR053153">
    <property type="entry name" value="APC_K+_Transporter"/>
</dbReference>
<dbReference type="RefSeq" id="WP_197555110.1">
    <property type="nucleotide sequence ID" value="NZ_CP063212.1"/>
</dbReference>
<feature type="transmembrane region" description="Helical" evidence="1">
    <location>
        <begin position="358"/>
        <end position="378"/>
    </location>
</feature>
<keyword evidence="1" id="KW-1133">Transmembrane helix</keyword>
<accession>A0A7M1R4V5</accession>
<dbReference type="Proteomes" id="UP000594961">
    <property type="component" value="Chromosome"/>
</dbReference>
<dbReference type="Gene3D" id="1.20.1740.10">
    <property type="entry name" value="Amino acid/polyamine transporter I"/>
    <property type="match status" value="1"/>
</dbReference>
<feature type="transmembrane region" description="Helical" evidence="1">
    <location>
        <begin position="50"/>
        <end position="71"/>
    </location>
</feature>